<accession>A0A556QL91</accession>
<evidence type="ECO:0000313" key="8">
    <source>
        <dbReference type="Proteomes" id="UP000315648"/>
    </source>
</evidence>
<evidence type="ECO:0000259" key="6">
    <source>
        <dbReference type="PROSITE" id="PS50109"/>
    </source>
</evidence>
<dbReference type="GO" id="GO:0000156">
    <property type="term" value="F:phosphorelay response regulator activity"/>
    <property type="evidence" value="ECO:0007669"/>
    <property type="project" value="TreeGrafter"/>
</dbReference>
<dbReference type="Gene3D" id="1.10.287.130">
    <property type="match status" value="1"/>
</dbReference>
<evidence type="ECO:0000256" key="1">
    <source>
        <dbReference type="ARBA" id="ARBA00000085"/>
    </source>
</evidence>
<reference evidence="7 8" key="1">
    <citation type="submission" date="2019-07" db="EMBL/GenBank/DDBJ databases">
        <title>Description of 53C-WASEF.</title>
        <authorList>
            <person name="Pitt A."/>
            <person name="Hahn M.W."/>
        </authorList>
    </citation>
    <scope>NUCLEOTIDE SEQUENCE [LARGE SCALE GENOMIC DNA]</scope>
    <source>
        <strain evidence="7 8">53C-WASEF</strain>
    </source>
</reference>
<dbReference type="GO" id="GO:0000155">
    <property type="term" value="F:phosphorelay sensor kinase activity"/>
    <property type="evidence" value="ECO:0007669"/>
    <property type="project" value="InterPro"/>
</dbReference>
<dbReference type="GO" id="GO:0007234">
    <property type="term" value="P:osmosensory signaling via phosphorelay pathway"/>
    <property type="evidence" value="ECO:0007669"/>
    <property type="project" value="TreeGrafter"/>
</dbReference>
<gene>
    <name evidence="7" type="ORF">FPL22_15075</name>
</gene>
<evidence type="ECO:0000313" key="7">
    <source>
        <dbReference type="EMBL" id="TSJ77410.1"/>
    </source>
</evidence>
<dbReference type="RefSeq" id="WP_144353812.1">
    <property type="nucleotide sequence ID" value="NZ_CBCRVV010000008.1"/>
</dbReference>
<feature type="domain" description="Histidine kinase" evidence="6">
    <location>
        <begin position="172"/>
        <end position="388"/>
    </location>
</feature>
<organism evidence="7 8">
    <name type="scientific">Rariglobus hedericola</name>
    <dbReference type="NCBI Taxonomy" id="2597822"/>
    <lineage>
        <taxon>Bacteria</taxon>
        <taxon>Pseudomonadati</taxon>
        <taxon>Verrucomicrobiota</taxon>
        <taxon>Opitutia</taxon>
        <taxon>Opitutales</taxon>
        <taxon>Opitutaceae</taxon>
        <taxon>Rariglobus</taxon>
    </lineage>
</organism>
<evidence type="ECO:0000256" key="4">
    <source>
        <dbReference type="ARBA" id="ARBA00022679"/>
    </source>
</evidence>
<dbReference type="EMBL" id="VMBG01000002">
    <property type="protein sequence ID" value="TSJ77410.1"/>
    <property type="molecule type" value="Genomic_DNA"/>
</dbReference>
<dbReference type="SUPFAM" id="SSF47384">
    <property type="entry name" value="Homodimeric domain of signal transducing histidine kinase"/>
    <property type="match status" value="1"/>
</dbReference>
<keyword evidence="3" id="KW-0597">Phosphoprotein</keyword>
<dbReference type="InterPro" id="IPR003594">
    <property type="entry name" value="HATPase_dom"/>
</dbReference>
<dbReference type="Pfam" id="PF02518">
    <property type="entry name" value="HATPase_c"/>
    <property type="match status" value="1"/>
</dbReference>
<evidence type="ECO:0000256" key="2">
    <source>
        <dbReference type="ARBA" id="ARBA00012438"/>
    </source>
</evidence>
<name>A0A556QL91_9BACT</name>
<protein>
    <recommendedName>
        <fullName evidence="2">histidine kinase</fullName>
        <ecNumber evidence="2">2.7.13.3</ecNumber>
    </recommendedName>
</protein>
<dbReference type="Proteomes" id="UP000315648">
    <property type="component" value="Unassembled WGS sequence"/>
</dbReference>
<proteinExistence type="predicted"/>
<keyword evidence="4" id="KW-0808">Transferase</keyword>
<dbReference type="CDD" id="cd00082">
    <property type="entry name" value="HisKA"/>
    <property type="match status" value="1"/>
</dbReference>
<keyword evidence="8" id="KW-1185">Reference proteome</keyword>
<dbReference type="InterPro" id="IPR005467">
    <property type="entry name" value="His_kinase_dom"/>
</dbReference>
<dbReference type="Gene3D" id="3.30.565.10">
    <property type="entry name" value="Histidine kinase-like ATPase, C-terminal domain"/>
    <property type="match status" value="1"/>
</dbReference>
<dbReference type="InterPro" id="IPR036890">
    <property type="entry name" value="HATPase_C_sf"/>
</dbReference>
<sequence>MSATTAKNLLSTRVVVVHPEQRLADVADSLRLNRAHYCVITDERTGVFEGLIPLAGTHGLTNAGHRIFSDLIIDTPLKRIAGDAPSEAIIADLGSDHNRVLIVEQSDGRYLGIVTMESVWDWLAQSQATQQRMLERVYDDQRRLSDFLEKKVEQRTASLHQALNAFRASSINLSHDVGGPLRTIKSFVEMLTTGECGVLNDEGRAYVDRIVRAATKVETLAADILGRSREAAKSAPAAQHAVDLNEVVSDALELSQALLDERAASITKREVLHVVSGRYVPLLQIISNLVVNAVKYVPADRLPQVEIWSDESADGVRLHIKDNGRGISAANTQTIFAPFVRLDENLTAGTGLGLSIALDAVHDLGGNITLDSKEGVGSVFTVELRPAAA</sequence>
<dbReference type="InterPro" id="IPR003661">
    <property type="entry name" value="HisK_dim/P_dom"/>
</dbReference>
<dbReference type="InterPro" id="IPR050351">
    <property type="entry name" value="BphY/WalK/GraS-like"/>
</dbReference>
<dbReference type="PROSITE" id="PS50109">
    <property type="entry name" value="HIS_KIN"/>
    <property type="match status" value="1"/>
</dbReference>
<evidence type="ECO:0000256" key="3">
    <source>
        <dbReference type="ARBA" id="ARBA00022553"/>
    </source>
</evidence>
<dbReference type="SUPFAM" id="SSF54631">
    <property type="entry name" value="CBS-domain pair"/>
    <property type="match status" value="1"/>
</dbReference>
<evidence type="ECO:0000256" key="5">
    <source>
        <dbReference type="ARBA" id="ARBA00022777"/>
    </source>
</evidence>
<dbReference type="Pfam" id="PF00512">
    <property type="entry name" value="HisKA"/>
    <property type="match status" value="1"/>
</dbReference>
<dbReference type="PRINTS" id="PR00344">
    <property type="entry name" value="BCTRLSENSOR"/>
</dbReference>
<dbReference type="PANTHER" id="PTHR42878:SF15">
    <property type="entry name" value="BACTERIOPHYTOCHROME"/>
    <property type="match status" value="1"/>
</dbReference>
<comment type="caution">
    <text evidence="7">The sequence shown here is derived from an EMBL/GenBank/DDBJ whole genome shotgun (WGS) entry which is preliminary data.</text>
</comment>
<comment type="catalytic activity">
    <reaction evidence="1">
        <text>ATP + protein L-histidine = ADP + protein N-phospho-L-histidine.</text>
        <dbReference type="EC" id="2.7.13.3"/>
    </reaction>
</comment>
<dbReference type="EC" id="2.7.13.3" evidence="2"/>
<dbReference type="InterPro" id="IPR004358">
    <property type="entry name" value="Sig_transdc_His_kin-like_C"/>
</dbReference>
<dbReference type="SUPFAM" id="SSF55874">
    <property type="entry name" value="ATPase domain of HSP90 chaperone/DNA topoisomerase II/histidine kinase"/>
    <property type="match status" value="1"/>
</dbReference>
<dbReference type="OrthoDB" id="9765274at2"/>
<dbReference type="InterPro" id="IPR046342">
    <property type="entry name" value="CBS_dom_sf"/>
</dbReference>
<dbReference type="AlphaFoldDB" id="A0A556QL91"/>
<dbReference type="SMART" id="SM00387">
    <property type="entry name" value="HATPase_c"/>
    <property type="match status" value="1"/>
</dbReference>
<dbReference type="InterPro" id="IPR036097">
    <property type="entry name" value="HisK_dim/P_sf"/>
</dbReference>
<keyword evidence="5" id="KW-0418">Kinase</keyword>
<dbReference type="PANTHER" id="PTHR42878">
    <property type="entry name" value="TWO-COMPONENT HISTIDINE KINASE"/>
    <property type="match status" value="1"/>
</dbReference>
<dbReference type="GO" id="GO:0030295">
    <property type="term" value="F:protein kinase activator activity"/>
    <property type="evidence" value="ECO:0007669"/>
    <property type="project" value="TreeGrafter"/>
</dbReference>